<evidence type="ECO:0000313" key="3">
    <source>
        <dbReference type="Proteomes" id="UP000294914"/>
    </source>
</evidence>
<feature type="transmembrane region" description="Helical" evidence="1">
    <location>
        <begin position="75"/>
        <end position="94"/>
    </location>
</feature>
<dbReference type="AlphaFoldDB" id="A0A4R8IV16"/>
<comment type="caution">
    <text evidence="2">The sequence shown here is derived from an EMBL/GenBank/DDBJ whole genome shotgun (WGS) entry which is preliminary data.</text>
</comment>
<keyword evidence="1" id="KW-0472">Membrane</keyword>
<dbReference type="EMBL" id="SOQX01000003">
    <property type="protein sequence ID" value="TDY01529.1"/>
    <property type="molecule type" value="Genomic_DNA"/>
</dbReference>
<accession>A0A4R8IV16</accession>
<proteinExistence type="predicted"/>
<dbReference type="Proteomes" id="UP000294914">
    <property type="component" value="Unassembled WGS sequence"/>
</dbReference>
<keyword evidence="1" id="KW-1133">Transmembrane helix</keyword>
<evidence type="ECO:0000313" key="2">
    <source>
        <dbReference type="EMBL" id="TDY01529.1"/>
    </source>
</evidence>
<dbReference type="RefSeq" id="WP_134082626.1">
    <property type="nucleotide sequence ID" value="NZ_SOQX01000003.1"/>
</dbReference>
<name>A0A4R8IV16_9GAMM</name>
<keyword evidence="1" id="KW-0812">Transmembrane</keyword>
<sequence>MRVTDPSTSSAGNRRINTVLSQQSRSMGQLRRIEIYNDKFVKVIDQDLFGRQSYHLNLSMLEPWPVRHRRIAWRWLLGMICFALTTLAFGYYLWLHQDPATLNRLLPFIIAFILLTCGFLILFIYHSPNVTEFRSRYGSCPLLRLLYNKPDPESFRHFVAELRTRILAASQAVTFDKKEMLAIELKELDRLADEGVLTRDAYHRARQRIMNMHF</sequence>
<gene>
    <name evidence="2" type="ORF">EDC23_1417</name>
</gene>
<keyword evidence="3" id="KW-1185">Reference proteome</keyword>
<protein>
    <submittedName>
        <fullName evidence="2">Uncharacterized protein</fullName>
    </submittedName>
</protein>
<feature type="transmembrane region" description="Helical" evidence="1">
    <location>
        <begin position="106"/>
        <end position="125"/>
    </location>
</feature>
<organism evidence="2 3">
    <name type="scientific">Thiohalophilus thiocyanatoxydans</name>
    <dbReference type="NCBI Taxonomy" id="381308"/>
    <lineage>
        <taxon>Bacteria</taxon>
        <taxon>Pseudomonadati</taxon>
        <taxon>Pseudomonadota</taxon>
        <taxon>Gammaproteobacteria</taxon>
        <taxon>Thiohalomonadales</taxon>
        <taxon>Thiohalophilaceae</taxon>
        <taxon>Thiohalophilus</taxon>
    </lineage>
</organism>
<reference evidence="2 3" key="1">
    <citation type="submission" date="2019-03" db="EMBL/GenBank/DDBJ databases">
        <title>Genomic Encyclopedia of Type Strains, Phase IV (KMG-IV): sequencing the most valuable type-strain genomes for metagenomic binning, comparative biology and taxonomic classification.</title>
        <authorList>
            <person name="Goeker M."/>
        </authorList>
    </citation>
    <scope>NUCLEOTIDE SEQUENCE [LARGE SCALE GENOMIC DNA]</scope>
    <source>
        <strain evidence="2 3">DSM 16326</strain>
    </source>
</reference>
<evidence type="ECO:0000256" key="1">
    <source>
        <dbReference type="SAM" id="Phobius"/>
    </source>
</evidence>